<dbReference type="Proteomes" id="UP001497382">
    <property type="component" value="Unassembled WGS sequence"/>
</dbReference>
<accession>A0AAV1YW23</accession>
<feature type="non-terminal residue" evidence="2">
    <location>
        <position position="52"/>
    </location>
</feature>
<feature type="transmembrane region" description="Helical" evidence="1">
    <location>
        <begin position="20"/>
        <end position="42"/>
    </location>
</feature>
<comment type="caution">
    <text evidence="2">The sequence shown here is derived from an EMBL/GenBank/DDBJ whole genome shotgun (WGS) entry which is preliminary data.</text>
</comment>
<sequence length="52" mass="6061">MHVGQETGFIIKWIAEIFVTYGKIICFICHFIVLSVIPFKLVNFINETKLFV</sequence>
<keyword evidence="1" id="KW-0812">Transmembrane</keyword>
<organism evidence="2 3">
    <name type="scientific">Larinioides sclopetarius</name>
    <dbReference type="NCBI Taxonomy" id="280406"/>
    <lineage>
        <taxon>Eukaryota</taxon>
        <taxon>Metazoa</taxon>
        <taxon>Ecdysozoa</taxon>
        <taxon>Arthropoda</taxon>
        <taxon>Chelicerata</taxon>
        <taxon>Arachnida</taxon>
        <taxon>Araneae</taxon>
        <taxon>Araneomorphae</taxon>
        <taxon>Entelegynae</taxon>
        <taxon>Araneoidea</taxon>
        <taxon>Araneidae</taxon>
        <taxon>Larinioides</taxon>
    </lineage>
</organism>
<dbReference type="EMBL" id="CAXIEN010000004">
    <property type="protein sequence ID" value="CAL1262114.1"/>
    <property type="molecule type" value="Genomic_DNA"/>
</dbReference>
<keyword evidence="3" id="KW-1185">Reference proteome</keyword>
<evidence type="ECO:0000313" key="2">
    <source>
        <dbReference type="EMBL" id="CAL1262114.1"/>
    </source>
</evidence>
<reference evidence="2 3" key="1">
    <citation type="submission" date="2024-04" db="EMBL/GenBank/DDBJ databases">
        <authorList>
            <person name="Rising A."/>
            <person name="Reimegard J."/>
            <person name="Sonavane S."/>
            <person name="Akerstrom W."/>
            <person name="Nylinder S."/>
            <person name="Hedman E."/>
            <person name="Kallberg Y."/>
        </authorList>
    </citation>
    <scope>NUCLEOTIDE SEQUENCE [LARGE SCALE GENOMIC DNA]</scope>
</reference>
<keyword evidence="1" id="KW-0472">Membrane</keyword>
<protein>
    <submittedName>
        <fullName evidence="2">Uncharacterized protein</fullName>
    </submittedName>
</protein>
<gene>
    <name evidence="2" type="ORF">LARSCL_LOCUS798</name>
</gene>
<dbReference type="AlphaFoldDB" id="A0AAV1YW23"/>
<proteinExistence type="predicted"/>
<evidence type="ECO:0000256" key="1">
    <source>
        <dbReference type="SAM" id="Phobius"/>
    </source>
</evidence>
<evidence type="ECO:0000313" key="3">
    <source>
        <dbReference type="Proteomes" id="UP001497382"/>
    </source>
</evidence>
<name>A0AAV1YW23_9ARAC</name>
<keyword evidence="1" id="KW-1133">Transmembrane helix</keyword>